<evidence type="ECO:0000313" key="1">
    <source>
        <dbReference type="EMBL" id="MFC3144210.1"/>
    </source>
</evidence>
<organism evidence="1 2">
    <name type="scientific">Psychromarinibacter halotolerans</name>
    <dbReference type="NCBI Taxonomy" id="1775175"/>
    <lineage>
        <taxon>Bacteria</taxon>
        <taxon>Pseudomonadati</taxon>
        <taxon>Pseudomonadota</taxon>
        <taxon>Alphaproteobacteria</taxon>
        <taxon>Rhodobacterales</taxon>
        <taxon>Paracoccaceae</taxon>
        <taxon>Psychromarinibacter</taxon>
    </lineage>
</organism>
<dbReference type="Pfam" id="PF05336">
    <property type="entry name" value="rhaM"/>
    <property type="match status" value="1"/>
</dbReference>
<evidence type="ECO:0000313" key="2">
    <source>
        <dbReference type="Proteomes" id="UP001595632"/>
    </source>
</evidence>
<dbReference type="InterPro" id="IPR008000">
    <property type="entry name" value="Rham/fucose_mutarotase"/>
</dbReference>
<proteinExistence type="predicted"/>
<dbReference type="PANTHER" id="PTHR34389">
    <property type="entry name" value="L-RHAMNOSE MUTAROTASE"/>
    <property type="match status" value="1"/>
</dbReference>
<dbReference type="RefSeq" id="WP_275631470.1">
    <property type="nucleotide sequence ID" value="NZ_JARGYD010000001.1"/>
</dbReference>
<protein>
    <submittedName>
        <fullName evidence="1">L-rhamnose mutarotase</fullName>
    </submittedName>
</protein>
<accession>A0ABV7GS32</accession>
<dbReference type="Gene3D" id="3.30.70.100">
    <property type="match status" value="1"/>
</dbReference>
<name>A0ABV7GS32_9RHOB</name>
<dbReference type="InterPro" id="IPR011008">
    <property type="entry name" value="Dimeric_a/b-barrel"/>
</dbReference>
<keyword evidence="2" id="KW-1185">Reference proteome</keyword>
<dbReference type="SUPFAM" id="SSF54909">
    <property type="entry name" value="Dimeric alpha+beta barrel"/>
    <property type="match status" value="1"/>
</dbReference>
<dbReference type="EMBL" id="JBHRTB010000010">
    <property type="protein sequence ID" value="MFC3144210.1"/>
    <property type="molecule type" value="Genomic_DNA"/>
</dbReference>
<gene>
    <name evidence="1" type="ORF">ACFOGP_15925</name>
</gene>
<dbReference type="Proteomes" id="UP001595632">
    <property type="component" value="Unassembled WGS sequence"/>
</dbReference>
<dbReference type="PANTHER" id="PTHR34389:SF2">
    <property type="entry name" value="L-RHAMNOSE MUTAROTASE"/>
    <property type="match status" value="1"/>
</dbReference>
<comment type="caution">
    <text evidence="1">The sequence shown here is derived from an EMBL/GenBank/DDBJ whole genome shotgun (WGS) entry which is preliminary data.</text>
</comment>
<reference evidence="2" key="1">
    <citation type="journal article" date="2019" name="Int. J. Syst. Evol. Microbiol.">
        <title>The Global Catalogue of Microorganisms (GCM) 10K type strain sequencing project: providing services to taxonomists for standard genome sequencing and annotation.</title>
        <authorList>
            <consortium name="The Broad Institute Genomics Platform"/>
            <consortium name="The Broad Institute Genome Sequencing Center for Infectious Disease"/>
            <person name="Wu L."/>
            <person name="Ma J."/>
        </authorList>
    </citation>
    <scope>NUCLEOTIDE SEQUENCE [LARGE SCALE GENOMIC DNA]</scope>
    <source>
        <strain evidence="2">KCTC 52366</strain>
    </source>
</reference>
<sequence length="118" mass="12958">MSWEALTGTGFVLRLRPGMAGEYRRRHAEIWPDMAKALRASGVVVYEIFLDEAGGQVFGHMLRDGPPPETEDPVILRWRAYMADVLEMDGDQPLRVPVEKVFRLTAAGGAGGQSSSSP</sequence>